<evidence type="ECO:0000313" key="2">
    <source>
        <dbReference type="Proteomes" id="UP000178197"/>
    </source>
</evidence>
<sequence>MLGFICYFVSKIFFKNLRTFPKEDTVKIGLKLAALLAIVFSLGRIGYAVQESRTQYPWWLKNSYIDFGVGYQHYPVSLGHFNTDSRISVRVPPLSVRLTLLGHNFSKSFSAQIMYLRPVKWVVYHEIDGIPSARSPTNIAGLTGRWTTPLQGPVSLYWEGGLGVVTRNRASLYGRNLVEEANYPTVLTGLGAKYRLNRVWDIQLGGVYLPPKKKFHQPSTMAVSLGAVFNMRPLSADQVKERMVADRLFPKHLLQFGAATNRFGTGVNRFVSGKTMPIFWGGLAEVEKGYAARYQQNVFHGKKIFALDLGLSAGQWRSIGQKTSFVTFSAFPQFRFVLLRSKPADFYFSYSLAGPTYITKSEINGHQTGKRFTFQDLMGAGLYAGRQKEFNFEVGIGHYSNGNLFPRNAGIKIPLTFSAGYVFW</sequence>
<protein>
    <submittedName>
        <fullName evidence="1">Uncharacterized protein</fullName>
    </submittedName>
</protein>
<proteinExistence type="predicted"/>
<dbReference type="EMBL" id="MGJT01000002">
    <property type="protein sequence ID" value="OGN13665.1"/>
    <property type="molecule type" value="Genomic_DNA"/>
</dbReference>
<dbReference type="AlphaFoldDB" id="A0A1F8FKN2"/>
<gene>
    <name evidence="1" type="ORF">A3C71_00500</name>
</gene>
<dbReference type="Proteomes" id="UP000178197">
    <property type="component" value="Unassembled WGS sequence"/>
</dbReference>
<name>A0A1F8FKN2_9BACT</name>
<dbReference type="InterPro" id="IPR018550">
    <property type="entry name" value="Lipid-A_deacylase-rel"/>
</dbReference>
<comment type="caution">
    <text evidence="1">The sequence shown here is derived from an EMBL/GenBank/DDBJ whole genome shotgun (WGS) entry which is preliminary data.</text>
</comment>
<reference evidence="1 2" key="1">
    <citation type="journal article" date="2016" name="Nat. Commun.">
        <title>Thousands of microbial genomes shed light on interconnected biogeochemical processes in an aquifer system.</title>
        <authorList>
            <person name="Anantharaman K."/>
            <person name="Brown C.T."/>
            <person name="Hug L.A."/>
            <person name="Sharon I."/>
            <person name="Castelle C.J."/>
            <person name="Probst A.J."/>
            <person name="Thomas B.C."/>
            <person name="Singh A."/>
            <person name="Wilkins M.J."/>
            <person name="Karaoz U."/>
            <person name="Brodie E.L."/>
            <person name="Williams K.H."/>
            <person name="Hubbard S.S."/>
            <person name="Banfield J.F."/>
        </authorList>
    </citation>
    <scope>NUCLEOTIDE SEQUENCE [LARGE SCALE GENOMIC DNA]</scope>
</reference>
<accession>A0A1F8FKN2</accession>
<dbReference type="Pfam" id="PF09411">
    <property type="entry name" value="PagL"/>
    <property type="match status" value="1"/>
</dbReference>
<evidence type="ECO:0000313" key="1">
    <source>
        <dbReference type="EMBL" id="OGN13665.1"/>
    </source>
</evidence>
<organism evidence="1 2">
    <name type="scientific">Candidatus Yanofskybacteria bacterium RIFCSPHIGHO2_02_FULL_43_15c</name>
    <dbReference type="NCBI Taxonomy" id="1802679"/>
    <lineage>
        <taxon>Bacteria</taxon>
        <taxon>Candidatus Yanofskyibacteriota</taxon>
    </lineage>
</organism>
<dbReference type="Gene3D" id="2.40.160.20">
    <property type="match status" value="1"/>
</dbReference>